<dbReference type="PROSITE" id="PS00211">
    <property type="entry name" value="ABC_TRANSPORTER_1"/>
    <property type="match status" value="1"/>
</dbReference>
<dbReference type="InterPro" id="IPR027417">
    <property type="entry name" value="P-loop_NTPase"/>
</dbReference>
<dbReference type="SUPFAM" id="SSF52540">
    <property type="entry name" value="P-loop containing nucleoside triphosphate hydrolases"/>
    <property type="match status" value="1"/>
</dbReference>
<dbReference type="Gene3D" id="3.40.50.300">
    <property type="entry name" value="P-loop containing nucleotide triphosphate hydrolases"/>
    <property type="match status" value="1"/>
</dbReference>
<dbReference type="KEGG" id="bcoh:BC6307_05055"/>
<dbReference type="InterPro" id="IPR050319">
    <property type="entry name" value="ABC_transp_ATP-bind"/>
</dbReference>
<dbReference type="PANTHER" id="PTHR43776:SF7">
    <property type="entry name" value="D,D-DIPEPTIDE TRANSPORT ATP-BINDING PROTEIN DDPF-RELATED"/>
    <property type="match status" value="1"/>
</dbReference>
<gene>
    <name evidence="6" type="ORF">BC6307_05055</name>
</gene>
<protein>
    <submittedName>
        <fullName evidence="6">ABC transporter ATP-binding protein</fullName>
    </submittedName>
</protein>
<organism evidence="6 7">
    <name type="scientific">Sutcliffiella cohnii</name>
    <dbReference type="NCBI Taxonomy" id="33932"/>
    <lineage>
        <taxon>Bacteria</taxon>
        <taxon>Bacillati</taxon>
        <taxon>Bacillota</taxon>
        <taxon>Bacilli</taxon>
        <taxon>Bacillales</taxon>
        <taxon>Bacillaceae</taxon>
        <taxon>Sutcliffiella</taxon>
    </lineage>
</organism>
<evidence type="ECO:0000256" key="4">
    <source>
        <dbReference type="ARBA" id="ARBA00022840"/>
    </source>
</evidence>
<dbReference type="EMBL" id="CP018866">
    <property type="protein sequence ID" value="AST90696.1"/>
    <property type="molecule type" value="Genomic_DNA"/>
</dbReference>
<dbReference type="SMART" id="SM00382">
    <property type="entry name" value="AAA"/>
    <property type="match status" value="1"/>
</dbReference>
<evidence type="ECO:0000256" key="2">
    <source>
        <dbReference type="ARBA" id="ARBA00022448"/>
    </source>
</evidence>
<proteinExistence type="inferred from homology"/>
<comment type="similarity">
    <text evidence="1">Belongs to the ABC transporter superfamily.</text>
</comment>
<dbReference type="InterPro" id="IPR003439">
    <property type="entry name" value="ABC_transporter-like_ATP-bd"/>
</dbReference>
<dbReference type="Proteomes" id="UP000215224">
    <property type="component" value="Chromosome"/>
</dbReference>
<feature type="domain" description="ABC transporter" evidence="5">
    <location>
        <begin position="3"/>
        <end position="204"/>
    </location>
</feature>
<dbReference type="GO" id="GO:0016887">
    <property type="term" value="F:ATP hydrolysis activity"/>
    <property type="evidence" value="ECO:0007669"/>
    <property type="project" value="InterPro"/>
</dbReference>
<keyword evidence="4 6" id="KW-0067">ATP-binding</keyword>
<dbReference type="AlphaFoldDB" id="A0A223KMS2"/>
<name>A0A223KMS2_9BACI</name>
<keyword evidence="2" id="KW-0813">Transport</keyword>
<evidence type="ECO:0000256" key="1">
    <source>
        <dbReference type="ARBA" id="ARBA00005417"/>
    </source>
</evidence>
<dbReference type="InterPro" id="IPR017871">
    <property type="entry name" value="ABC_transporter-like_CS"/>
</dbReference>
<dbReference type="InterPro" id="IPR003593">
    <property type="entry name" value="AAA+_ATPase"/>
</dbReference>
<sequence>MQLKAENVSFRYGNNTPLFENVTLEVNEDEIVGIVAPSGFGKTTLCKILAGYESPSTGEVTLGGSPLPVVGYHPVQLVFQHPEKAINPRWKMGQVLSESGEQDQEILQMLGIQKEWLKRWPNELSGGELQRFCIARALASHTRFLIADEMTTMLDAITQAQIWQAVMEIAKKRKIGIIVVSHDESLIQKLCQRVIRLNVNEKEG</sequence>
<dbReference type="GO" id="GO:0005524">
    <property type="term" value="F:ATP binding"/>
    <property type="evidence" value="ECO:0007669"/>
    <property type="project" value="UniProtKB-KW"/>
</dbReference>
<keyword evidence="7" id="KW-1185">Reference proteome</keyword>
<accession>A0A223KMS2</accession>
<evidence type="ECO:0000259" key="5">
    <source>
        <dbReference type="PROSITE" id="PS50893"/>
    </source>
</evidence>
<evidence type="ECO:0000256" key="3">
    <source>
        <dbReference type="ARBA" id="ARBA00022741"/>
    </source>
</evidence>
<evidence type="ECO:0000313" key="6">
    <source>
        <dbReference type="EMBL" id="AST90696.1"/>
    </source>
</evidence>
<dbReference type="Pfam" id="PF00005">
    <property type="entry name" value="ABC_tran"/>
    <property type="match status" value="1"/>
</dbReference>
<dbReference type="GO" id="GO:0055085">
    <property type="term" value="P:transmembrane transport"/>
    <property type="evidence" value="ECO:0007669"/>
    <property type="project" value="UniProtKB-ARBA"/>
</dbReference>
<dbReference type="PROSITE" id="PS50893">
    <property type="entry name" value="ABC_TRANSPORTER_2"/>
    <property type="match status" value="1"/>
</dbReference>
<dbReference type="RefSeq" id="WP_066414585.1">
    <property type="nucleotide sequence ID" value="NZ_CP018866.1"/>
</dbReference>
<dbReference type="STRING" id="1314751.GCA_001591425_01672"/>
<keyword evidence="3" id="KW-0547">Nucleotide-binding</keyword>
<evidence type="ECO:0000313" key="7">
    <source>
        <dbReference type="Proteomes" id="UP000215224"/>
    </source>
</evidence>
<reference evidence="6 7" key="1">
    <citation type="submission" date="2016-12" db="EMBL/GenBank/DDBJ databases">
        <title>The whole genome sequencing and assembly of Bacillus cohnii DSM 6307T strain.</title>
        <authorList>
            <person name="Lee Y.-J."/>
            <person name="Yi H."/>
            <person name="Bahn Y.-S."/>
            <person name="Kim J.F."/>
            <person name="Lee D.-W."/>
        </authorList>
    </citation>
    <scope>NUCLEOTIDE SEQUENCE [LARGE SCALE GENOMIC DNA]</scope>
    <source>
        <strain evidence="6 7">DSM 6307</strain>
    </source>
</reference>
<dbReference type="PANTHER" id="PTHR43776">
    <property type="entry name" value="TRANSPORT ATP-BINDING PROTEIN"/>
    <property type="match status" value="1"/>
</dbReference>